<dbReference type="InterPro" id="IPR051013">
    <property type="entry name" value="MBL_superfamily_lactonases"/>
</dbReference>
<dbReference type="Proteomes" id="UP000241885">
    <property type="component" value="Chromosome"/>
</dbReference>
<proteinExistence type="inferred from homology"/>
<feature type="domain" description="Metallo-beta-lactamase" evidence="6">
    <location>
        <begin position="93"/>
        <end position="299"/>
    </location>
</feature>
<feature type="chain" id="PRO_5015322336" description="Metallo-beta-lactamase domain-containing protein" evidence="5">
    <location>
        <begin position="29"/>
        <end position="334"/>
    </location>
</feature>
<keyword evidence="8" id="KW-1185">Reference proteome</keyword>
<dbReference type="SMART" id="SM00849">
    <property type="entry name" value="Lactamase_B"/>
    <property type="match status" value="1"/>
</dbReference>
<sequence length="334" mass="35206">MHAHSRFTSVRRLLALAAFGLAASAAGAQGVPPSPTVQVPGFFHQAVGAHTVTALYDGYVKLAPQLLQGLEAKEIQTLLARTFQAGDDGVQTAVNGYLVHGGNNLILVDAGAARCFGPTMGHLVDNLRAAGYRPEEVDTVLLTHMHPDHLCGLVSAEGQAVFPRATVWGAKEDADYWLDPGAAAAAPEARRAFFGMAQAALAPYAAQGRFRTFAKGETLPGGIGVVPTPGHTPGHASYLLQSGAERLLIWGDIIHAHGVQFARPVVSIEFDVDPAQAVRSRQAVLARAADEGWWVAGAHLPFPGLGRVRPEATGYAWVPVEYGPLREGGAQQGK</sequence>
<comment type="similarity">
    <text evidence="1">Belongs to the metallo-beta-lactamase superfamily.</text>
</comment>
<dbReference type="Pfam" id="PF00753">
    <property type="entry name" value="Lactamase_B"/>
    <property type="match status" value="1"/>
</dbReference>
<dbReference type="CDD" id="cd07720">
    <property type="entry name" value="OPHC2-like_MBL-fold"/>
    <property type="match status" value="1"/>
</dbReference>
<keyword evidence="4" id="KW-0862">Zinc</keyword>
<dbReference type="InterPro" id="IPR036866">
    <property type="entry name" value="RibonucZ/Hydroxyglut_hydro"/>
</dbReference>
<evidence type="ECO:0000256" key="3">
    <source>
        <dbReference type="ARBA" id="ARBA00022801"/>
    </source>
</evidence>
<keyword evidence="3" id="KW-0378">Hydrolase</keyword>
<keyword evidence="2" id="KW-0479">Metal-binding</keyword>
<organism evidence="7 8">
    <name type="scientific">Thauera aromatica K172</name>
    <dbReference type="NCBI Taxonomy" id="44139"/>
    <lineage>
        <taxon>Bacteria</taxon>
        <taxon>Pseudomonadati</taxon>
        <taxon>Pseudomonadota</taxon>
        <taxon>Betaproteobacteria</taxon>
        <taxon>Rhodocyclales</taxon>
        <taxon>Zoogloeaceae</taxon>
        <taxon>Thauera</taxon>
    </lineage>
</organism>
<dbReference type="GO" id="GO:0016787">
    <property type="term" value="F:hydrolase activity"/>
    <property type="evidence" value="ECO:0007669"/>
    <property type="project" value="UniProtKB-KW"/>
</dbReference>
<dbReference type="OrthoDB" id="5443440at2"/>
<keyword evidence="5" id="KW-0732">Signal</keyword>
<dbReference type="EMBL" id="CP028339">
    <property type="protein sequence ID" value="AVR86975.1"/>
    <property type="molecule type" value="Genomic_DNA"/>
</dbReference>
<dbReference type="PANTHER" id="PTHR42978">
    <property type="entry name" value="QUORUM-QUENCHING LACTONASE YTNP-RELATED-RELATED"/>
    <property type="match status" value="1"/>
</dbReference>
<protein>
    <recommendedName>
        <fullName evidence="6">Metallo-beta-lactamase domain-containing protein</fullName>
    </recommendedName>
</protein>
<evidence type="ECO:0000256" key="1">
    <source>
        <dbReference type="ARBA" id="ARBA00007749"/>
    </source>
</evidence>
<dbReference type="Gene3D" id="3.60.15.10">
    <property type="entry name" value="Ribonuclease Z/Hydroxyacylglutathione hydrolase-like"/>
    <property type="match status" value="1"/>
</dbReference>
<dbReference type="GO" id="GO:0046872">
    <property type="term" value="F:metal ion binding"/>
    <property type="evidence" value="ECO:0007669"/>
    <property type="project" value="UniProtKB-KW"/>
</dbReference>
<accession>A0A2R4BI21</accession>
<evidence type="ECO:0000256" key="5">
    <source>
        <dbReference type="SAM" id="SignalP"/>
    </source>
</evidence>
<dbReference type="InterPro" id="IPR001279">
    <property type="entry name" value="Metallo-B-lactamas"/>
</dbReference>
<reference evidence="7 8" key="1">
    <citation type="submission" date="2018-03" db="EMBL/GenBank/DDBJ databases">
        <title>Complete genome sequence of Thauera aromatica, a model organism for studying aromatic compound degradation under denitrifying conditions.</title>
        <authorList>
            <person name="Lo H.-Y."/>
            <person name="Goris T."/>
            <person name="Boll M."/>
            <person name="Mueller J.A."/>
        </authorList>
    </citation>
    <scope>NUCLEOTIDE SEQUENCE [LARGE SCALE GENOMIC DNA]</scope>
    <source>
        <strain evidence="7 8">K172</strain>
    </source>
</reference>
<dbReference type="KEGG" id="tak:Tharo_0023"/>
<name>A0A2R4BI21_THAAR</name>
<dbReference type="RefSeq" id="WP_107219457.1">
    <property type="nucleotide sequence ID" value="NZ_CP028339.1"/>
</dbReference>
<evidence type="ECO:0000313" key="7">
    <source>
        <dbReference type="EMBL" id="AVR86975.1"/>
    </source>
</evidence>
<evidence type="ECO:0000256" key="4">
    <source>
        <dbReference type="ARBA" id="ARBA00022833"/>
    </source>
</evidence>
<dbReference type="AlphaFoldDB" id="A0A2R4BI21"/>
<evidence type="ECO:0000256" key="2">
    <source>
        <dbReference type="ARBA" id="ARBA00022723"/>
    </source>
</evidence>
<feature type="signal peptide" evidence="5">
    <location>
        <begin position="1"/>
        <end position="28"/>
    </location>
</feature>
<dbReference type="SUPFAM" id="SSF56281">
    <property type="entry name" value="Metallo-hydrolase/oxidoreductase"/>
    <property type="match status" value="1"/>
</dbReference>
<dbReference type="PANTHER" id="PTHR42978:SF6">
    <property type="entry name" value="QUORUM-QUENCHING LACTONASE YTNP-RELATED"/>
    <property type="match status" value="1"/>
</dbReference>
<evidence type="ECO:0000313" key="8">
    <source>
        <dbReference type="Proteomes" id="UP000241885"/>
    </source>
</evidence>
<gene>
    <name evidence="7" type="ORF">Tharo_0023</name>
</gene>
<evidence type="ECO:0000259" key="6">
    <source>
        <dbReference type="SMART" id="SM00849"/>
    </source>
</evidence>